<reference evidence="2 3" key="1">
    <citation type="submission" date="2018-04" db="EMBL/GenBank/DDBJ databases">
        <title>Bacteria isolated from cave deposits of Manipur.</title>
        <authorList>
            <person name="Sahoo D."/>
            <person name="Sarangthem I."/>
            <person name="Nandeibam J."/>
        </authorList>
    </citation>
    <scope>NUCLEOTIDE SEQUENCE [LARGE SCALE GENOMIC DNA]</scope>
    <source>
        <strain evidence="3">mrc11</strain>
    </source>
</reference>
<accession>A0A328HGL7</accession>
<feature type="region of interest" description="Disordered" evidence="1">
    <location>
        <begin position="66"/>
        <end position="95"/>
    </location>
</feature>
<dbReference type="Proteomes" id="UP000249166">
    <property type="component" value="Unassembled WGS sequence"/>
</dbReference>
<dbReference type="EMBL" id="QLNP01000097">
    <property type="protein sequence ID" value="RAM36213.1"/>
    <property type="molecule type" value="Genomic_DNA"/>
</dbReference>
<protein>
    <submittedName>
        <fullName evidence="2">Uncharacterized protein</fullName>
    </submittedName>
</protein>
<dbReference type="AlphaFoldDB" id="A0A328HGL7"/>
<dbReference type="OrthoDB" id="4951346at2"/>
<gene>
    <name evidence="2" type="ORF">DBZ45_16490</name>
</gene>
<sequence length="95" mass="10030">MSLYQPEPVEISTRMRPGEWTEASLEELVSTYQAKIVAMGAAVSDVLTEVVRNDDGSVAVAVSWNRGTYADEPEGGGFTNTESTNTQSGADTAGA</sequence>
<evidence type="ECO:0000313" key="3">
    <source>
        <dbReference type="Proteomes" id="UP000249166"/>
    </source>
</evidence>
<evidence type="ECO:0000256" key="1">
    <source>
        <dbReference type="SAM" id="MobiDB-lite"/>
    </source>
</evidence>
<evidence type="ECO:0000313" key="2">
    <source>
        <dbReference type="EMBL" id="RAM36213.1"/>
    </source>
</evidence>
<name>A0A328HGL7_ARTGO</name>
<comment type="caution">
    <text evidence="2">The sequence shown here is derived from an EMBL/GenBank/DDBJ whole genome shotgun (WGS) entry which is preliminary data.</text>
</comment>
<organism evidence="2 3">
    <name type="scientific">Arthrobacter globiformis</name>
    <dbReference type="NCBI Taxonomy" id="1665"/>
    <lineage>
        <taxon>Bacteria</taxon>
        <taxon>Bacillati</taxon>
        <taxon>Actinomycetota</taxon>
        <taxon>Actinomycetes</taxon>
        <taxon>Micrococcales</taxon>
        <taxon>Micrococcaceae</taxon>
        <taxon>Arthrobacter</taxon>
    </lineage>
</organism>
<feature type="compositionally biased region" description="Polar residues" evidence="1">
    <location>
        <begin position="79"/>
        <end position="95"/>
    </location>
</feature>
<proteinExistence type="predicted"/>
<dbReference type="RefSeq" id="WP_111904959.1">
    <property type="nucleotide sequence ID" value="NZ_QLNP01000097.1"/>
</dbReference>